<evidence type="ECO:0000313" key="6">
    <source>
        <dbReference type="Proteomes" id="UP000245202"/>
    </source>
</evidence>
<dbReference type="InterPro" id="IPR050204">
    <property type="entry name" value="AraC_XylS_family_regulators"/>
</dbReference>
<gene>
    <name evidence="5" type="ORF">PAT3040_05913</name>
</gene>
<protein>
    <submittedName>
        <fullName evidence="5">AraC family transcriptional regulator</fullName>
    </submittedName>
</protein>
<comment type="caution">
    <text evidence="5">The sequence shown here is derived from an EMBL/GenBank/DDBJ whole genome shotgun (WGS) entry which is preliminary data.</text>
</comment>
<proteinExistence type="predicted"/>
<dbReference type="InterPro" id="IPR003313">
    <property type="entry name" value="AraC-bd"/>
</dbReference>
<evidence type="ECO:0000313" key="5">
    <source>
        <dbReference type="EMBL" id="GBG11126.1"/>
    </source>
</evidence>
<organism evidence="5 6">
    <name type="scientific">Paenibacillus agaridevorans</name>
    <dbReference type="NCBI Taxonomy" id="171404"/>
    <lineage>
        <taxon>Bacteria</taxon>
        <taxon>Bacillati</taxon>
        <taxon>Bacillota</taxon>
        <taxon>Bacilli</taxon>
        <taxon>Bacillales</taxon>
        <taxon>Paenibacillaceae</taxon>
        <taxon>Paenibacillus</taxon>
    </lineage>
</organism>
<dbReference type="GO" id="GO:0003700">
    <property type="term" value="F:DNA-binding transcription factor activity"/>
    <property type="evidence" value="ECO:0007669"/>
    <property type="project" value="InterPro"/>
</dbReference>
<evidence type="ECO:0000259" key="4">
    <source>
        <dbReference type="PROSITE" id="PS01124"/>
    </source>
</evidence>
<evidence type="ECO:0000256" key="3">
    <source>
        <dbReference type="ARBA" id="ARBA00023163"/>
    </source>
</evidence>
<evidence type="ECO:0000256" key="2">
    <source>
        <dbReference type="ARBA" id="ARBA00023125"/>
    </source>
</evidence>
<evidence type="ECO:0000256" key="1">
    <source>
        <dbReference type="ARBA" id="ARBA00023015"/>
    </source>
</evidence>
<sequence>MASEVREYDYEYADFIYYTPGELDKAGGLWPVRAGRCLAKPHYKVGPKRIECYSLHFVREGRLRLEYEGRQIELRKGDIFCLFPDRTYFYDMLPAERELEMSWLAMDGERVKPLLALAGLTEERPFRAEAITPQGAAAVNCAIEAMERVQRWHPAAALELQGLLCGLLASLMPREQDQQIQELAGWIRECEEYMELHASEGITVQQVADFAGVHRSYFTQVFTARTGMPPMKYLQMIRMEKARRLLIDTDATVTEIGLSLGYPNLYTFTRAFKIYFKQSPLTLRKAQA</sequence>
<dbReference type="SUPFAM" id="SSF46689">
    <property type="entry name" value="Homeodomain-like"/>
    <property type="match status" value="2"/>
</dbReference>
<dbReference type="Gene3D" id="1.10.10.60">
    <property type="entry name" value="Homeodomain-like"/>
    <property type="match status" value="2"/>
</dbReference>
<name>A0A2R5EWP3_9BACL</name>
<dbReference type="PANTHER" id="PTHR46796">
    <property type="entry name" value="HTH-TYPE TRANSCRIPTIONAL ACTIVATOR RHAS-RELATED"/>
    <property type="match status" value="1"/>
</dbReference>
<dbReference type="EMBL" id="BDQX01000383">
    <property type="protein sequence ID" value="GBG11126.1"/>
    <property type="molecule type" value="Genomic_DNA"/>
</dbReference>
<dbReference type="PROSITE" id="PS01124">
    <property type="entry name" value="HTH_ARAC_FAMILY_2"/>
    <property type="match status" value="1"/>
</dbReference>
<dbReference type="InterPro" id="IPR009057">
    <property type="entry name" value="Homeodomain-like_sf"/>
</dbReference>
<dbReference type="Proteomes" id="UP000245202">
    <property type="component" value="Unassembled WGS sequence"/>
</dbReference>
<dbReference type="InterPro" id="IPR018060">
    <property type="entry name" value="HTH_AraC"/>
</dbReference>
<keyword evidence="3" id="KW-0804">Transcription</keyword>
<dbReference type="Pfam" id="PF02311">
    <property type="entry name" value="AraC_binding"/>
    <property type="match status" value="1"/>
</dbReference>
<dbReference type="SMART" id="SM00342">
    <property type="entry name" value="HTH_ARAC"/>
    <property type="match status" value="1"/>
</dbReference>
<dbReference type="InterPro" id="IPR037923">
    <property type="entry name" value="HTH-like"/>
</dbReference>
<dbReference type="AlphaFoldDB" id="A0A2R5EWP3"/>
<dbReference type="PANTHER" id="PTHR46796:SF7">
    <property type="entry name" value="ARAC FAMILY TRANSCRIPTIONAL REGULATOR"/>
    <property type="match status" value="1"/>
</dbReference>
<reference evidence="5 6" key="1">
    <citation type="submission" date="2017-08" db="EMBL/GenBank/DDBJ databases">
        <title>Substantial Increase in Enzyme Production by Combined Drug-Resistance Mutations in Paenibacillus agaridevorans.</title>
        <authorList>
            <person name="Tanaka Y."/>
            <person name="Funane K."/>
            <person name="Hosaka T."/>
            <person name="Shiwa Y."/>
            <person name="Fujita N."/>
            <person name="Miyazaki T."/>
            <person name="Yoshikawa H."/>
            <person name="Murakami K."/>
            <person name="Kasahara K."/>
            <person name="Inaoka T."/>
            <person name="Hiraga Y."/>
            <person name="Ochi K."/>
        </authorList>
    </citation>
    <scope>NUCLEOTIDE SEQUENCE [LARGE SCALE GENOMIC DNA]</scope>
    <source>
        <strain evidence="5 6">T-3040</strain>
    </source>
</reference>
<dbReference type="SUPFAM" id="SSF51215">
    <property type="entry name" value="Regulatory protein AraC"/>
    <property type="match status" value="1"/>
</dbReference>
<keyword evidence="1" id="KW-0805">Transcription regulation</keyword>
<feature type="domain" description="HTH araC/xylS-type" evidence="4">
    <location>
        <begin position="188"/>
        <end position="286"/>
    </location>
</feature>
<keyword evidence="2" id="KW-0238">DNA-binding</keyword>
<dbReference type="Pfam" id="PF12833">
    <property type="entry name" value="HTH_18"/>
    <property type="match status" value="1"/>
</dbReference>
<keyword evidence="6" id="KW-1185">Reference proteome</keyword>
<accession>A0A2R5EWP3</accession>
<dbReference type="GO" id="GO:0043565">
    <property type="term" value="F:sequence-specific DNA binding"/>
    <property type="evidence" value="ECO:0007669"/>
    <property type="project" value="InterPro"/>
</dbReference>